<evidence type="ECO:0000256" key="6">
    <source>
        <dbReference type="SAM" id="Phobius"/>
    </source>
</evidence>
<feature type="transmembrane region" description="Helical" evidence="6">
    <location>
        <begin position="132"/>
        <end position="153"/>
    </location>
</feature>
<feature type="transmembrane region" description="Helical" evidence="6">
    <location>
        <begin position="59"/>
        <end position="79"/>
    </location>
</feature>
<feature type="transmembrane region" description="Helical" evidence="6">
    <location>
        <begin position="86"/>
        <end position="105"/>
    </location>
</feature>
<dbReference type="CDD" id="cd06574">
    <property type="entry name" value="TM_PBP1_branched-chain-AA_like"/>
    <property type="match status" value="1"/>
</dbReference>
<dbReference type="AlphaFoldDB" id="A0A285HTN5"/>
<dbReference type="PANTHER" id="PTHR32196:SF69">
    <property type="entry name" value="BRANCHED-CHAIN AMINO ACID TRANSPORT SYSTEM, PERMEASE PROTEIN"/>
    <property type="match status" value="1"/>
</dbReference>
<keyword evidence="2" id="KW-1003">Cell membrane</keyword>
<evidence type="ECO:0000256" key="2">
    <source>
        <dbReference type="ARBA" id="ARBA00022475"/>
    </source>
</evidence>
<dbReference type="Pfam" id="PF02653">
    <property type="entry name" value="BPD_transp_2"/>
    <property type="match status" value="1"/>
</dbReference>
<feature type="transmembrane region" description="Helical" evidence="6">
    <location>
        <begin position="174"/>
        <end position="199"/>
    </location>
</feature>
<dbReference type="STRING" id="1413210.U472_01760"/>
<keyword evidence="3 6" id="KW-0812">Transmembrane</keyword>
<organism evidence="7 8">
    <name type="scientific">Orenia metallireducens</name>
    <dbReference type="NCBI Taxonomy" id="1413210"/>
    <lineage>
        <taxon>Bacteria</taxon>
        <taxon>Bacillati</taxon>
        <taxon>Bacillota</taxon>
        <taxon>Clostridia</taxon>
        <taxon>Halanaerobiales</taxon>
        <taxon>Halobacteroidaceae</taxon>
        <taxon>Orenia</taxon>
    </lineage>
</organism>
<sequence>MNISVFLSSVEQGLVYAIMALGVYLTFRILDFPDLTVDGSFPLGAAVAAKLIYSGWNPVVAIILALLAGILAGTLTGILNTKLKITGLLSGILTMTALYSINLRIMGRANISLLGKNKIFNLLTSLGISEKASTFIFFFVVVLIVKLLIDWFLKTELGLALRATGDNKQMVRSLGVNTDLTVILGLGLSNGLVALAGALVAQHQGFTDVKMGIGMIIIGLASVIIGEAIVRNKTIKWATLGVVLGSVIYRLVITIALRMRLNPNDLKLITAILVIGALGAPAIKEQFSFKRLQGGAK</sequence>
<keyword evidence="5 6" id="KW-0472">Membrane</keyword>
<dbReference type="RefSeq" id="WP_097018766.1">
    <property type="nucleotide sequence ID" value="NZ_OBDZ01000023.1"/>
</dbReference>
<dbReference type="GO" id="GO:0005886">
    <property type="term" value="C:plasma membrane"/>
    <property type="evidence" value="ECO:0007669"/>
    <property type="project" value="UniProtKB-SubCell"/>
</dbReference>
<dbReference type="EMBL" id="OBDZ01000023">
    <property type="protein sequence ID" value="SNY38101.1"/>
    <property type="molecule type" value="Genomic_DNA"/>
</dbReference>
<feature type="transmembrane region" description="Helical" evidence="6">
    <location>
        <begin position="237"/>
        <end position="260"/>
    </location>
</feature>
<reference evidence="8" key="1">
    <citation type="submission" date="2017-09" db="EMBL/GenBank/DDBJ databases">
        <authorList>
            <person name="Varghese N."/>
            <person name="Submissions S."/>
        </authorList>
    </citation>
    <scope>NUCLEOTIDE SEQUENCE [LARGE SCALE GENOMIC DNA]</scope>
    <source>
        <strain evidence="8">MSL47</strain>
    </source>
</reference>
<dbReference type="PANTHER" id="PTHR32196">
    <property type="entry name" value="ABC TRANSPORTER PERMEASE PROTEIN YPHD-RELATED-RELATED"/>
    <property type="match status" value="1"/>
</dbReference>
<evidence type="ECO:0000256" key="3">
    <source>
        <dbReference type="ARBA" id="ARBA00022692"/>
    </source>
</evidence>
<dbReference type="GO" id="GO:0022857">
    <property type="term" value="F:transmembrane transporter activity"/>
    <property type="evidence" value="ECO:0007669"/>
    <property type="project" value="InterPro"/>
</dbReference>
<evidence type="ECO:0000313" key="7">
    <source>
        <dbReference type="EMBL" id="SNY38101.1"/>
    </source>
</evidence>
<comment type="subcellular location">
    <subcellularLocation>
        <location evidence="1">Cell membrane</location>
        <topology evidence="1">Multi-pass membrane protein</topology>
    </subcellularLocation>
</comment>
<keyword evidence="8" id="KW-1185">Reference proteome</keyword>
<dbReference type="OrthoDB" id="9778389at2"/>
<keyword evidence="4 6" id="KW-1133">Transmembrane helix</keyword>
<evidence type="ECO:0000256" key="4">
    <source>
        <dbReference type="ARBA" id="ARBA00022989"/>
    </source>
</evidence>
<evidence type="ECO:0000313" key="8">
    <source>
        <dbReference type="Proteomes" id="UP000219573"/>
    </source>
</evidence>
<accession>A0A285HTN5</accession>
<feature type="transmembrane region" description="Helical" evidence="6">
    <location>
        <begin position="266"/>
        <end position="283"/>
    </location>
</feature>
<feature type="transmembrane region" description="Helical" evidence="6">
    <location>
        <begin position="12"/>
        <end position="30"/>
    </location>
</feature>
<evidence type="ECO:0000256" key="1">
    <source>
        <dbReference type="ARBA" id="ARBA00004651"/>
    </source>
</evidence>
<evidence type="ECO:0000256" key="5">
    <source>
        <dbReference type="ARBA" id="ARBA00023136"/>
    </source>
</evidence>
<dbReference type="InterPro" id="IPR001851">
    <property type="entry name" value="ABC_transp_permease"/>
</dbReference>
<dbReference type="Proteomes" id="UP000219573">
    <property type="component" value="Unassembled WGS sequence"/>
</dbReference>
<proteinExistence type="predicted"/>
<protein>
    <submittedName>
        <fullName evidence="7">Putative ABC transport system permease protein</fullName>
    </submittedName>
</protein>
<feature type="transmembrane region" description="Helical" evidence="6">
    <location>
        <begin position="211"/>
        <end position="230"/>
    </location>
</feature>
<gene>
    <name evidence="7" type="ORF">SAMN06265827_12322</name>
</gene>
<name>A0A285HTN5_9FIRM</name>